<dbReference type="EMBL" id="WTPW01000640">
    <property type="protein sequence ID" value="KAF0492556.1"/>
    <property type="molecule type" value="Genomic_DNA"/>
</dbReference>
<gene>
    <name evidence="1" type="ORF">F8M41_021616</name>
</gene>
<evidence type="ECO:0000313" key="1">
    <source>
        <dbReference type="EMBL" id="KAF0492556.1"/>
    </source>
</evidence>
<proteinExistence type="predicted"/>
<dbReference type="Proteomes" id="UP000439903">
    <property type="component" value="Unassembled WGS sequence"/>
</dbReference>
<dbReference type="AlphaFoldDB" id="A0A8H4AGG6"/>
<sequence>MLQSNSDSNTSKYINLQNSIKIEEILTYPLDNIINYKEQKNNQTIRSITYIIENQGVYPSNNILVTTGTSSPNKFAKKIKISDNYIIITT</sequence>
<keyword evidence="2" id="KW-1185">Reference proteome</keyword>
<reference evidence="1 2" key="1">
    <citation type="journal article" date="2019" name="Environ. Microbiol.">
        <title>At the nexus of three kingdoms: the genome of the mycorrhizal fungus Gigaspora margarita provides insights into plant, endobacterial and fungal interactions.</title>
        <authorList>
            <person name="Venice F."/>
            <person name="Ghignone S."/>
            <person name="Salvioli di Fossalunga A."/>
            <person name="Amselem J."/>
            <person name="Novero M."/>
            <person name="Xianan X."/>
            <person name="Sedzielewska Toro K."/>
            <person name="Morin E."/>
            <person name="Lipzen A."/>
            <person name="Grigoriev I.V."/>
            <person name="Henrissat B."/>
            <person name="Martin F.M."/>
            <person name="Bonfante P."/>
        </authorList>
    </citation>
    <scope>NUCLEOTIDE SEQUENCE [LARGE SCALE GENOMIC DNA]</scope>
    <source>
        <strain evidence="1 2">BEG34</strain>
    </source>
</reference>
<dbReference type="OrthoDB" id="2415863at2759"/>
<organism evidence="1 2">
    <name type="scientific">Gigaspora margarita</name>
    <dbReference type="NCBI Taxonomy" id="4874"/>
    <lineage>
        <taxon>Eukaryota</taxon>
        <taxon>Fungi</taxon>
        <taxon>Fungi incertae sedis</taxon>
        <taxon>Mucoromycota</taxon>
        <taxon>Glomeromycotina</taxon>
        <taxon>Glomeromycetes</taxon>
        <taxon>Diversisporales</taxon>
        <taxon>Gigasporaceae</taxon>
        <taxon>Gigaspora</taxon>
    </lineage>
</organism>
<accession>A0A8H4AGG6</accession>
<comment type="caution">
    <text evidence="1">The sequence shown here is derived from an EMBL/GenBank/DDBJ whole genome shotgun (WGS) entry which is preliminary data.</text>
</comment>
<evidence type="ECO:0000313" key="2">
    <source>
        <dbReference type="Proteomes" id="UP000439903"/>
    </source>
</evidence>
<protein>
    <submittedName>
        <fullName evidence="1">Uncharacterized protein</fullName>
    </submittedName>
</protein>
<name>A0A8H4AGG6_GIGMA</name>